<dbReference type="Gene3D" id="3.40.50.720">
    <property type="entry name" value="NAD(P)-binding Rossmann-like Domain"/>
    <property type="match status" value="1"/>
</dbReference>
<name>A0A0D1XL03_9PEZI</name>
<gene>
    <name evidence="2" type="ORF">PV09_05659</name>
</gene>
<dbReference type="STRING" id="253628.A0A0D1XL03"/>
<dbReference type="InParanoid" id="A0A0D1XL03"/>
<dbReference type="AlphaFoldDB" id="A0A0D1XL03"/>
<dbReference type="GeneID" id="27313632"/>
<sequence>MGIKYDSVIVFGPTGAVGSAVAVEAGKRGAKVWLAMRDTTKAIPGLEESSGKFERVQADLSDAESVKRAVSQSGAKAAFFYQVRTKDGMKLTIGAMKESGIEYVVFLSSLTILPDDDIRAITPDKIIPFAHSSVEVTIEDLGLPSTMLRAGAFAHNIIWQNLDRSSEPWKAKIPISERKSDGIVQKDIGRVGGAVLVERPSESQKEIIYLYGPELLTREEQLTIIEKVSGKKIETEVQSFEEYGKYMLTKGFPEFIVNYLLKADNGDRNDAYYANGRHEEGVANVKKYSGYEATTYEGYVREFLTKAA</sequence>
<feature type="domain" description="NmrA-like" evidence="1">
    <location>
        <begin position="7"/>
        <end position="261"/>
    </location>
</feature>
<evidence type="ECO:0000313" key="3">
    <source>
        <dbReference type="Proteomes" id="UP000053259"/>
    </source>
</evidence>
<protein>
    <recommendedName>
        <fullName evidence="1">NmrA-like domain-containing protein</fullName>
    </recommendedName>
</protein>
<dbReference type="RefSeq" id="XP_016212870.1">
    <property type="nucleotide sequence ID" value="XM_016359191.1"/>
</dbReference>
<dbReference type="PANTHER" id="PTHR43162">
    <property type="match status" value="1"/>
</dbReference>
<dbReference type="InterPro" id="IPR036291">
    <property type="entry name" value="NAD(P)-bd_dom_sf"/>
</dbReference>
<dbReference type="VEuPathDB" id="FungiDB:PV09_05659"/>
<dbReference type="InterPro" id="IPR008030">
    <property type="entry name" value="NmrA-like"/>
</dbReference>
<dbReference type="EMBL" id="KN847546">
    <property type="protein sequence ID" value="KIW03001.1"/>
    <property type="molecule type" value="Genomic_DNA"/>
</dbReference>
<dbReference type="Pfam" id="PF05368">
    <property type="entry name" value="NmrA"/>
    <property type="match status" value="1"/>
</dbReference>
<dbReference type="Proteomes" id="UP000053259">
    <property type="component" value="Unassembled WGS sequence"/>
</dbReference>
<dbReference type="HOGENOM" id="CLU_007383_10_0_1"/>
<dbReference type="OrthoDB" id="419598at2759"/>
<dbReference type="InterPro" id="IPR051604">
    <property type="entry name" value="Ergot_Alk_Oxidoreductase"/>
</dbReference>
<dbReference type="SUPFAM" id="SSF51735">
    <property type="entry name" value="NAD(P)-binding Rossmann-fold domains"/>
    <property type="match status" value="1"/>
</dbReference>
<keyword evidence="3" id="KW-1185">Reference proteome</keyword>
<evidence type="ECO:0000259" key="1">
    <source>
        <dbReference type="Pfam" id="PF05368"/>
    </source>
</evidence>
<proteinExistence type="predicted"/>
<evidence type="ECO:0000313" key="2">
    <source>
        <dbReference type="EMBL" id="KIW03001.1"/>
    </source>
</evidence>
<accession>A0A0D1XL03</accession>
<organism evidence="2 3">
    <name type="scientific">Verruconis gallopava</name>
    <dbReference type="NCBI Taxonomy" id="253628"/>
    <lineage>
        <taxon>Eukaryota</taxon>
        <taxon>Fungi</taxon>
        <taxon>Dikarya</taxon>
        <taxon>Ascomycota</taxon>
        <taxon>Pezizomycotina</taxon>
        <taxon>Dothideomycetes</taxon>
        <taxon>Pleosporomycetidae</taxon>
        <taxon>Venturiales</taxon>
        <taxon>Sympoventuriaceae</taxon>
        <taxon>Verruconis</taxon>
    </lineage>
</organism>
<dbReference type="PANTHER" id="PTHR43162:SF1">
    <property type="entry name" value="PRESTALK A DIFFERENTIATION PROTEIN A"/>
    <property type="match status" value="1"/>
</dbReference>
<dbReference type="Gene3D" id="3.90.25.10">
    <property type="entry name" value="UDP-galactose 4-epimerase, domain 1"/>
    <property type="match status" value="1"/>
</dbReference>
<reference evidence="2 3" key="1">
    <citation type="submission" date="2015-01" db="EMBL/GenBank/DDBJ databases">
        <title>The Genome Sequence of Ochroconis gallopava CBS43764.</title>
        <authorList>
            <consortium name="The Broad Institute Genomics Platform"/>
            <person name="Cuomo C."/>
            <person name="de Hoog S."/>
            <person name="Gorbushina A."/>
            <person name="Stielow B."/>
            <person name="Teixiera M."/>
            <person name="Abouelleil A."/>
            <person name="Chapman S.B."/>
            <person name="Priest M."/>
            <person name="Young S.K."/>
            <person name="Wortman J."/>
            <person name="Nusbaum C."/>
            <person name="Birren B."/>
        </authorList>
    </citation>
    <scope>NUCLEOTIDE SEQUENCE [LARGE SCALE GENOMIC DNA]</scope>
    <source>
        <strain evidence="2 3">CBS 43764</strain>
    </source>
</reference>